<evidence type="ECO:0000313" key="9">
    <source>
        <dbReference type="Proteomes" id="UP000472271"/>
    </source>
</evidence>
<dbReference type="GO" id="GO:0050863">
    <property type="term" value="P:regulation of T cell activation"/>
    <property type="evidence" value="ECO:0007669"/>
    <property type="project" value="UniProtKB-ARBA"/>
</dbReference>
<dbReference type="InterPro" id="IPR013783">
    <property type="entry name" value="Ig-like_fold"/>
</dbReference>
<proteinExistence type="predicted"/>
<keyword evidence="2" id="KW-0732">Signal</keyword>
<organism evidence="8 9">
    <name type="scientific">Sphaeramia orbicularis</name>
    <name type="common">orbiculate cardinalfish</name>
    <dbReference type="NCBI Taxonomy" id="375764"/>
    <lineage>
        <taxon>Eukaryota</taxon>
        <taxon>Metazoa</taxon>
        <taxon>Chordata</taxon>
        <taxon>Craniata</taxon>
        <taxon>Vertebrata</taxon>
        <taxon>Euteleostomi</taxon>
        <taxon>Actinopterygii</taxon>
        <taxon>Neopterygii</taxon>
        <taxon>Teleostei</taxon>
        <taxon>Neoteleostei</taxon>
        <taxon>Acanthomorphata</taxon>
        <taxon>Gobiaria</taxon>
        <taxon>Kurtiformes</taxon>
        <taxon>Apogonoidei</taxon>
        <taxon>Apogonidae</taxon>
        <taxon>Apogoninae</taxon>
        <taxon>Sphaeramia</taxon>
    </lineage>
</organism>
<reference evidence="8" key="1">
    <citation type="submission" date="2019-06" db="EMBL/GenBank/DDBJ databases">
        <authorList>
            <consortium name="Wellcome Sanger Institute Data Sharing"/>
        </authorList>
    </citation>
    <scope>NUCLEOTIDE SEQUENCE [LARGE SCALE GENOMIC DNA]</scope>
</reference>
<dbReference type="GO" id="GO:0009897">
    <property type="term" value="C:external side of plasma membrane"/>
    <property type="evidence" value="ECO:0007669"/>
    <property type="project" value="TreeGrafter"/>
</dbReference>
<dbReference type="PROSITE" id="PS50835">
    <property type="entry name" value="IG_LIKE"/>
    <property type="match status" value="1"/>
</dbReference>
<dbReference type="InterPro" id="IPR013106">
    <property type="entry name" value="Ig_V-set"/>
</dbReference>
<evidence type="ECO:0000256" key="3">
    <source>
        <dbReference type="ARBA" id="ARBA00023136"/>
    </source>
</evidence>
<dbReference type="FunFam" id="2.60.40.10:FF:000142">
    <property type="entry name" value="V-set domain-containing T-cell activation inhibitor 1"/>
    <property type="match status" value="1"/>
</dbReference>
<dbReference type="Proteomes" id="UP000472271">
    <property type="component" value="Chromosome 1"/>
</dbReference>
<dbReference type="InterPro" id="IPR007110">
    <property type="entry name" value="Ig-like_dom"/>
</dbReference>
<dbReference type="GO" id="GO:1903037">
    <property type="term" value="P:regulation of leukocyte cell-cell adhesion"/>
    <property type="evidence" value="ECO:0007669"/>
    <property type="project" value="UniProtKB-ARBA"/>
</dbReference>
<evidence type="ECO:0000256" key="2">
    <source>
        <dbReference type="ARBA" id="ARBA00022729"/>
    </source>
</evidence>
<keyword evidence="4" id="KW-1015">Disulfide bond</keyword>
<keyword evidence="9" id="KW-1185">Reference proteome</keyword>
<reference evidence="8" key="2">
    <citation type="submission" date="2025-08" db="UniProtKB">
        <authorList>
            <consortium name="Ensembl"/>
        </authorList>
    </citation>
    <scope>IDENTIFICATION</scope>
</reference>
<comment type="subcellular location">
    <subcellularLocation>
        <location evidence="1">Membrane</location>
    </subcellularLocation>
</comment>
<evidence type="ECO:0000256" key="6">
    <source>
        <dbReference type="ARBA" id="ARBA00023319"/>
    </source>
</evidence>
<dbReference type="Pfam" id="PF07686">
    <property type="entry name" value="V-set"/>
    <property type="match status" value="1"/>
</dbReference>
<keyword evidence="6" id="KW-0393">Immunoglobulin domain</keyword>
<dbReference type="Ensembl" id="ENSSORT00005015052.1">
    <property type="protein sequence ID" value="ENSSORP00005014623.1"/>
    <property type="gene ID" value="ENSSORG00005007471.1"/>
</dbReference>
<dbReference type="PANTHER" id="PTHR24100">
    <property type="entry name" value="BUTYROPHILIN"/>
    <property type="match status" value="1"/>
</dbReference>
<dbReference type="GO" id="GO:0050852">
    <property type="term" value="P:T cell receptor signaling pathway"/>
    <property type="evidence" value="ECO:0007669"/>
    <property type="project" value="TreeGrafter"/>
</dbReference>
<accession>A0A672ZDR6</accession>
<dbReference type="InParanoid" id="A0A672ZDR6"/>
<dbReference type="SUPFAM" id="SSF48726">
    <property type="entry name" value="Immunoglobulin"/>
    <property type="match status" value="1"/>
</dbReference>
<keyword evidence="3" id="KW-0472">Membrane</keyword>
<keyword evidence="5" id="KW-0325">Glycoprotein</keyword>
<evidence type="ECO:0000256" key="4">
    <source>
        <dbReference type="ARBA" id="ARBA00023157"/>
    </source>
</evidence>
<protein>
    <recommendedName>
        <fullName evidence="7">Ig-like domain-containing protein</fullName>
    </recommendedName>
</protein>
<dbReference type="GO" id="GO:0001817">
    <property type="term" value="P:regulation of cytokine production"/>
    <property type="evidence" value="ECO:0007669"/>
    <property type="project" value="TreeGrafter"/>
</dbReference>
<name>A0A672ZDR6_9TELE</name>
<feature type="domain" description="Ig-like" evidence="7">
    <location>
        <begin position="26"/>
        <end position="113"/>
    </location>
</feature>
<reference evidence="8" key="3">
    <citation type="submission" date="2025-09" db="UniProtKB">
        <authorList>
            <consortium name="Ensembl"/>
        </authorList>
    </citation>
    <scope>IDENTIFICATION</scope>
</reference>
<dbReference type="Gene3D" id="2.60.40.10">
    <property type="entry name" value="Immunoglobulins"/>
    <property type="match status" value="1"/>
</dbReference>
<dbReference type="InterPro" id="IPR036179">
    <property type="entry name" value="Ig-like_dom_sf"/>
</dbReference>
<evidence type="ECO:0000256" key="1">
    <source>
        <dbReference type="ARBA" id="ARBA00004370"/>
    </source>
</evidence>
<dbReference type="AlphaFoldDB" id="A0A672ZDR6"/>
<dbReference type="InterPro" id="IPR050504">
    <property type="entry name" value="IgSF_BTN/MOG"/>
</dbReference>
<dbReference type="GO" id="GO:0005102">
    <property type="term" value="F:signaling receptor binding"/>
    <property type="evidence" value="ECO:0007669"/>
    <property type="project" value="TreeGrafter"/>
</dbReference>
<evidence type="ECO:0000259" key="7">
    <source>
        <dbReference type="PROSITE" id="PS50835"/>
    </source>
</evidence>
<evidence type="ECO:0000313" key="8">
    <source>
        <dbReference type="Ensembl" id="ENSSORP00005014623.1"/>
    </source>
</evidence>
<sequence length="148" mass="17094">MLMFITLEYNVNFSTAFPEQHVDAVEGGSAFLNCLVDNQHNVEKLTVEWSKWSKDGVKECVHLYKHRKDQVADQDEKFRGKANLKHEGLKRGNVTLELQFVHLSDSGRYVCYIPRLDHHCYIILTIGKDDLSCTVCKNYLVRCLLCQS</sequence>
<evidence type="ECO:0000256" key="5">
    <source>
        <dbReference type="ARBA" id="ARBA00023180"/>
    </source>
</evidence>
<dbReference type="PANTHER" id="PTHR24100:SF151">
    <property type="entry name" value="ICOS LIGAND"/>
    <property type="match status" value="1"/>
</dbReference>